<dbReference type="InterPro" id="IPR050368">
    <property type="entry name" value="ClC-type_chloride_channel"/>
</dbReference>
<dbReference type="HOGENOM" id="CLU_015263_5_1_5"/>
<reference evidence="11 12" key="1">
    <citation type="journal article" date="2011" name="Stand. Genomic Sci.">
        <title>Complete genome sequence of Parvibaculum lavamentivorans type strain (DS-1(T)).</title>
        <authorList>
            <person name="Schleheck D."/>
            <person name="Weiss M."/>
            <person name="Pitluck S."/>
            <person name="Bruce D."/>
            <person name="Land M.L."/>
            <person name="Han S."/>
            <person name="Saunders E."/>
            <person name="Tapia R."/>
            <person name="Detter C."/>
            <person name="Brettin T."/>
            <person name="Han J."/>
            <person name="Woyke T."/>
            <person name="Goodwin L."/>
            <person name="Pennacchio L."/>
            <person name="Nolan M."/>
            <person name="Cook A.M."/>
            <person name="Kjelleberg S."/>
            <person name="Thomas T."/>
        </authorList>
    </citation>
    <scope>NUCLEOTIDE SEQUENCE [LARGE SCALE GENOMIC DNA]</scope>
    <source>
        <strain evidence="12">DS-1 / DSM 13023 / NCIMB 13966</strain>
    </source>
</reference>
<dbReference type="Pfam" id="PF00654">
    <property type="entry name" value="Voltage_CLC"/>
    <property type="match status" value="1"/>
</dbReference>
<dbReference type="STRING" id="402881.Plav_2437"/>
<dbReference type="AlphaFoldDB" id="A7HVW3"/>
<evidence type="ECO:0000256" key="10">
    <source>
        <dbReference type="SAM" id="Phobius"/>
    </source>
</evidence>
<feature type="transmembrane region" description="Helical" evidence="10">
    <location>
        <begin position="347"/>
        <end position="372"/>
    </location>
</feature>
<comment type="subcellular location">
    <subcellularLocation>
        <location evidence="1">Membrane</location>
        <topology evidence="1">Multi-pass membrane protein</topology>
    </subcellularLocation>
</comment>
<sequence>MGSGRRLRHAAEAPQMPRVGLVILPNILEYQGKEGQGGVREAEDTRQVNMVVLSLLALAVGLATGVGAVIFRSMLVGLHNLFFFGQLSLTPTSGATGPLSPLGALIILVPVLGGIAVVWITRRFAPEAKGGGITDVMDAVYHREGKIRPRVAVVKTIASALSIGSGATVGREGPIVQIGSAIGSAIAQFSRLPSWQRITLLAAGASAGISATFNTPLGAVLFALELILPEISARTFLPVVIATGSATYVGRVVFGSYPAFVLPQMSFATSEMDHIFNLGAFVVLGLMSGLVAWGFLRTLLFAGDVMPRRFPNEYMRAAAGFTGIGIALFLFAHFTGHYYIIGGGYDAIAAILEGHVTSFLLLAALCVAQVFATSLSIGSGASGGVFAPMLFIGASLGGAFGALLHIFDADHGIGVADYAIIGMAAVVGGGTGAAMTAITMNFEMTRDYNIIVPLIIAVAVSIGMRRALTRDNIFSAELVRRGRPVPKDRYSNLYLVLSAREVMDANISVMSAELAVEEAAQWAAEGGMPNFIVLQQQGRIQGVVSFDSRIRVPELFGRDVETLSDMAIQDYILVRENNILEEVMRRLGEKDAKLALVVKDKPGIPRAADVLGVIGKPQIADAIIGTQIG</sequence>
<evidence type="ECO:0000313" key="12">
    <source>
        <dbReference type="Proteomes" id="UP000006377"/>
    </source>
</evidence>
<evidence type="ECO:0000256" key="5">
    <source>
        <dbReference type="ARBA" id="ARBA00023065"/>
    </source>
</evidence>
<keyword evidence="2" id="KW-0813">Transport</keyword>
<evidence type="ECO:0000256" key="6">
    <source>
        <dbReference type="ARBA" id="ARBA00023136"/>
    </source>
</evidence>
<keyword evidence="9" id="KW-0407">Ion channel</keyword>
<dbReference type="Gene3D" id="3.10.580.10">
    <property type="entry name" value="CBS-domain"/>
    <property type="match status" value="1"/>
</dbReference>
<name>A7HVW3_PARL1</name>
<feature type="transmembrane region" description="Helical" evidence="10">
    <location>
        <begin position="275"/>
        <end position="296"/>
    </location>
</feature>
<dbReference type="Gene3D" id="1.10.3080.10">
    <property type="entry name" value="Clc chloride channel"/>
    <property type="match status" value="1"/>
</dbReference>
<dbReference type="PANTHER" id="PTHR43427:SF6">
    <property type="entry name" value="CHLORIDE CHANNEL PROTEIN CLC-E"/>
    <property type="match status" value="1"/>
</dbReference>
<evidence type="ECO:0000256" key="7">
    <source>
        <dbReference type="ARBA" id="ARBA00023173"/>
    </source>
</evidence>
<evidence type="ECO:0000256" key="2">
    <source>
        <dbReference type="ARBA" id="ARBA00022448"/>
    </source>
</evidence>
<feature type="transmembrane region" description="Helical" evidence="10">
    <location>
        <begin position="450"/>
        <end position="468"/>
    </location>
</feature>
<dbReference type="EMBL" id="CP000774">
    <property type="protein sequence ID" value="ABS64046.1"/>
    <property type="molecule type" value="Genomic_DNA"/>
</dbReference>
<keyword evidence="7" id="KW-0869">Chloride channel</keyword>
<dbReference type="SUPFAM" id="SSF54631">
    <property type="entry name" value="CBS-domain pair"/>
    <property type="match status" value="1"/>
</dbReference>
<feature type="transmembrane region" description="Helical" evidence="10">
    <location>
        <begin position="236"/>
        <end position="254"/>
    </location>
</feature>
<keyword evidence="3 10" id="KW-0812">Transmembrane</keyword>
<keyword evidence="12" id="KW-1185">Reference proteome</keyword>
<gene>
    <name evidence="11" type="ordered locus">Plav_2437</name>
</gene>
<dbReference type="eggNOG" id="COG0038">
    <property type="taxonomic scope" value="Bacteria"/>
</dbReference>
<evidence type="ECO:0000256" key="8">
    <source>
        <dbReference type="ARBA" id="ARBA00023214"/>
    </source>
</evidence>
<dbReference type="InterPro" id="IPR001807">
    <property type="entry name" value="ClC"/>
</dbReference>
<organism evidence="11 12">
    <name type="scientific">Parvibaculum lavamentivorans (strain DS-1 / DSM 13023 / NCIMB 13966)</name>
    <dbReference type="NCBI Taxonomy" id="402881"/>
    <lineage>
        <taxon>Bacteria</taxon>
        <taxon>Pseudomonadati</taxon>
        <taxon>Pseudomonadota</taxon>
        <taxon>Alphaproteobacteria</taxon>
        <taxon>Hyphomicrobiales</taxon>
        <taxon>Parvibaculaceae</taxon>
        <taxon>Parvibaculum</taxon>
    </lineage>
</organism>
<feature type="transmembrane region" description="Helical" evidence="10">
    <location>
        <begin position="50"/>
        <end position="79"/>
    </location>
</feature>
<accession>A7HVW3</accession>
<dbReference type="KEGG" id="pla:Plav_2437"/>
<feature type="transmembrane region" description="Helical" evidence="10">
    <location>
        <begin position="384"/>
        <end position="406"/>
    </location>
</feature>
<proteinExistence type="predicted"/>
<evidence type="ECO:0000313" key="11">
    <source>
        <dbReference type="EMBL" id="ABS64046.1"/>
    </source>
</evidence>
<evidence type="ECO:0000256" key="9">
    <source>
        <dbReference type="ARBA" id="ARBA00023303"/>
    </source>
</evidence>
<dbReference type="InterPro" id="IPR014743">
    <property type="entry name" value="Cl-channel_core"/>
</dbReference>
<keyword evidence="8" id="KW-0868">Chloride</keyword>
<evidence type="ECO:0000256" key="1">
    <source>
        <dbReference type="ARBA" id="ARBA00004141"/>
    </source>
</evidence>
<dbReference type="eggNOG" id="COG0517">
    <property type="taxonomic scope" value="Bacteria"/>
</dbReference>
<evidence type="ECO:0000256" key="4">
    <source>
        <dbReference type="ARBA" id="ARBA00022989"/>
    </source>
</evidence>
<dbReference type="SUPFAM" id="SSF81340">
    <property type="entry name" value="Clc chloride channel"/>
    <property type="match status" value="1"/>
</dbReference>
<dbReference type="PANTHER" id="PTHR43427">
    <property type="entry name" value="CHLORIDE CHANNEL PROTEIN CLC-E"/>
    <property type="match status" value="1"/>
</dbReference>
<feature type="transmembrane region" description="Helical" evidence="10">
    <location>
        <begin position="198"/>
        <end position="224"/>
    </location>
</feature>
<feature type="transmembrane region" description="Helical" evidence="10">
    <location>
        <begin position="316"/>
        <end position="340"/>
    </location>
</feature>
<dbReference type="GO" id="GO:0005254">
    <property type="term" value="F:chloride channel activity"/>
    <property type="evidence" value="ECO:0007669"/>
    <property type="project" value="UniProtKB-KW"/>
</dbReference>
<dbReference type="PRINTS" id="PR00762">
    <property type="entry name" value="CLCHANNEL"/>
</dbReference>
<keyword evidence="6 10" id="KW-0472">Membrane</keyword>
<evidence type="ECO:0000256" key="3">
    <source>
        <dbReference type="ARBA" id="ARBA00022692"/>
    </source>
</evidence>
<protein>
    <submittedName>
        <fullName evidence="11">Chloride channel core</fullName>
    </submittedName>
</protein>
<dbReference type="CDD" id="cd00400">
    <property type="entry name" value="Voltage_gated_ClC"/>
    <property type="match status" value="1"/>
</dbReference>
<feature type="transmembrane region" description="Helical" evidence="10">
    <location>
        <begin position="418"/>
        <end position="438"/>
    </location>
</feature>
<dbReference type="Proteomes" id="UP000006377">
    <property type="component" value="Chromosome"/>
</dbReference>
<keyword evidence="5" id="KW-0406">Ion transport</keyword>
<dbReference type="GO" id="GO:0034707">
    <property type="term" value="C:chloride channel complex"/>
    <property type="evidence" value="ECO:0007669"/>
    <property type="project" value="UniProtKB-KW"/>
</dbReference>
<feature type="transmembrane region" description="Helical" evidence="10">
    <location>
        <begin position="99"/>
        <end position="120"/>
    </location>
</feature>
<dbReference type="InterPro" id="IPR046342">
    <property type="entry name" value="CBS_dom_sf"/>
</dbReference>
<keyword evidence="4 10" id="KW-1133">Transmembrane helix</keyword>